<dbReference type="Pfam" id="PF03466">
    <property type="entry name" value="LysR_substrate"/>
    <property type="match status" value="1"/>
</dbReference>
<organism evidence="6 7">
    <name type="scientific">Ruegeria pomeroyi</name>
    <dbReference type="NCBI Taxonomy" id="89184"/>
    <lineage>
        <taxon>Bacteria</taxon>
        <taxon>Pseudomonadati</taxon>
        <taxon>Pseudomonadota</taxon>
        <taxon>Alphaproteobacteria</taxon>
        <taxon>Rhodobacterales</taxon>
        <taxon>Roseobacteraceae</taxon>
        <taxon>Ruegeria</taxon>
    </lineage>
</organism>
<dbReference type="Gene3D" id="1.10.10.10">
    <property type="entry name" value="Winged helix-like DNA-binding domain superfamily/Winged helix DNA-binding domain"/>
    <property type="match status" value="1"/>
</dbReference>
<evidence type="ECO:0000313" key="7">
    <source>
        <dbReference type="Proteomes" id="UP000565723"/>
    </source>
</evidence>
<name>A0A850LJ59_9RHOB</name>
<dbReference type="GO" id="GO:0000976">
    <property type="term" value="F:transcription cis-regulatory region binding"/>
    <property type="evidence" value="ECO:0007669"/>
    <property type="project" value="TreeGrafter"/>
</dbReference>
<evidence type="ECO:0000256" key="1">
    <source>
        <dbReference type="ARBA" id="ARBA00009437"/>
    </source>
</evidence>
<keyword evidence="2" id="KW-0805">Transcription regulation</keyword>
<dbReference type="SUPFAM" id="SSF53850">
    <property type="entry name" value="Periplasmic binding protein-like II"/>
    <property type="match status" value="1"/>
</dbReference>
<dbReference type="InterPro" id="IPR036390">
    <property type="entry name" value="WH_DNA-bd_sf"/>
</dbReference>
<feature type="domain" description="HTH lysR-type" evidence="5">
    <location>
        <begin position="1"/>
        <end position="58"/>
    </location>
</feature>
<evidence type="ECO:0000259" key="5">
    <source>
        <dbReference type="PROSITE" id="PS50931"/>
    </source>
</evidence>
<dbReference type="SUPFAM" id="SSF46785">
    <property type="entry name" value="Winged helix' DNA-binding domain"/>
    <property type="match status" value="1"/>
</dbReference>
<keyword evidence="4" id="KW-0804">Transcription</keyword>
<dbReference type="PANTHER" id="PTHR30126">
    <property type="entry name" value="HTH-TYPE TRANSCRIPTIONAL REGULATOR"/>
    <property type="match status" value="1"/>
</dbReference>
<dbReference type="AlphaFoldDB" id="A0A850LJ59"/>
<dbReference type="OMA" id="LTTWLIW"/>
<dbReference type="RefSeq" id="WP_011242103.1">
    <property type="nucleotide sequence ID" value="NZ_JABXIY010000033.1"/>
</dbReference>
<evidence type="ECO:0000256" key="2">
    <source>
        <dbReference type="ARBA" id="ARBA00023015"/>
    </source>
</evidence>
<dbReference type="InterPro" id="IPR005119">
    <property type="entry name" value="LysR_subst-bd"/>
</dbReference>
<dbReference type="Gene3D" id="3.40.190.290">
    <property type="match status" value="1"/>
</dbReference>
<proteinExistence type="inferred from homology"/>
<dbReference type="Proteomes" id="UP000565723">
    <property type="component" value="Unassembled WGS sequence"/>
</dbReference>
<dbReference type="PROSITE" id="PS50931">
    <property type="entry name" value="HTH_LYSR"/>
    <property type="match status" value="1"/>
</dbReference>
<gene>
    <name evidence="6" type="ORF">HW564_12725</name>
</gene>
<evidence type="ECO:0000256" key="3">
    <source>
        <dbReference type="ARBA" id="ARBA00023125"/>
    </source>
</evidence>
<evidence type="ECO:0000256" key="4">
    <source>
        <dbReference type="ARBA" id="ARBA00023163"/>
    </source>
</evidence>
<dbReference type="Pfam" id="PF00126">
    <property type="entry name" value="HTH_1"/>
    <property type="match status" value="1"/>
</dbReference>
<reference evidence="6 7" key="1">
    <citation type="journal article" date="2020" name="Proc. Natl. Acad. Sci. U.S.A.">
        <title>Ecological drivers of bacterial community assembly in synthetic phycospheres.</title>
        <authorList>
            <person name="Fu H."/>
            <person name="Uchimiya M."/>
            <person name="Gore J."/>
            <person name="Moran M.A."/>
        </authorList>
    </citation>
    <scope>NUCLEOTIDE SEQUENCE [LARGE SCALE GENOMIC DNA]</scope>
    <source>
        <strain evidence="6">HF-Din03</strain>
    </source>
</reference>
<dbReference type="InterPro" id="IPR036388">
    <property type="entry name" value="WH-like_DNA-bd_sf"/>
</dbReference>
<comment type="caution">
    <text evidence="6">The sequence shown here is derived from an EMBL/GenBank/DDBJ whole genome shotgun (WGS) entry which is preliminary data.</text>
</comment>
<sequence>MDIADLRFFDCVARVGNMNRAAAELNTVQSNVTARIRNLEHDLGVVLFHRHSRGVEVTAAGEVLLPYARQVMTLLGDARKAVTQDGAPEGPLSLGALETVLALHLAPVLSEFAGAHPAVDLSIQTGTSRELVEMVLAHGVEGALVCGPVAHPDLEATPVFREDLCIVARRDGRSLDQVLGAPGVRQLVLRLGCSYRQRLEDVLARRGVVGVRTLEFGTLDAIRAGVAAGVGITLMPRRLVTRVWGEAGLALHPLEPGEGLVTTDYIRRKSSYVSPAQQAFLDALTRDPPIRMAG</sequence>
<protein>
    <submittedName>
        <fullName evidence="6">LysR family transcriptional regulator</fullName>
    </submittedName>
</protein>
<accession>A0A850LJ59</accession>
<dbReference type="FunFam" id="1.10.10.10:FF:000001">
    <property type="entry name" value="LysR family transcriptional regulator"/>
    <property type="match status" value="1"/>
</dbReference>
<dbReference type="EMBL" id="JABXIY010000033">
    <property type="protein sequence ID" value="NVK97789.1"/>
    <property type="molecule type" value="Genomic_DNA"/>
</dbReference>
<keyword evidence="3" id="KW-0238">DNA-binding</keyword>
<dbReference type="PRINTS" id="PR00039">
    <property type="entry name" value="HTHLYSR"/>
</dbReference>
<dbReference type="PANTHER" id="PTHR30126:SF40">
    <property type="entry name" value="HTH-TYPE TRANSCRIPTIONAL REGULATOR GLTR"/>
    <property type="match status" value="1"/>
</dbReference>
<dbReference type="GO" id="GO:0003700">
    <property type="term" value="F:DNA-binding transcription factor activity"/>
    <property type="evidence" value="ECO:0007669"/>
    <property type="project" value="InterPro"/>
</dbReference>
<dbReference type="InterPro" id="IPR000847">
    <property type="entry name" value="LysR_HTH_N"/>
</dbReference>
<comment type="similarity">
    <text evidence="1">Belongs to the LysR transcriptional regulatory family.</text>
</comment>
<evidence type="ECO:0000313" key="6">
    <source>
        <dbReference type="EMBL" id="NVK97789.1"/>
    </source>
</evidence>